<gene>
    <name evidence="3" type="ORF">NONO_c12460</name>
</gene>
<dbReference type="AlphaFoldDB" id="W5TA25"/>
<sequence length="188" mass="19565">MPDEPTTRGTAVRFQTVKGAKRSRAPAPPARGSRRIRVLPGGTHAKEIYAGAVLTVLAVLATTGWITASSQPAPAPATPSAESPEAYEFAANSIYTGSITGATALILIGLIAGAAIVGMLLYAPKRDDRTAAPGREGKSGKHVAAAAPESANRREVCERPVIRPGRPVRSSRPSSRIRRCSSTSSDGR</sequence>
<evidence type="ECO:0000313" key="4">
    <source>
        <dbReference type="Proteomes" id="UP000019150"/>
    </source>
</evidence>
<feature type="compositionally biased region" description="Low complexity" evidence="1">
    <location>
        <begin position="162"/>
        <end position="188"/>
    </location>
</feature>
<dbReference type="HOGENOM" id="CLU_1439700_0_0_11"/>
<reference evidence="3 4" key="1">
    <citation type="journal article" date="2014" name="Appl. Environ. Microbiol.">
        <title>Insights into the Microbial Degradation of Rubber and Gutta-Percha by Analysis of the Complete Genome of Nocardia nova SH22a.</title>
        <authorList>
            <person name="Luo Q."/>
            <person name="Hiessl S."/>
            <person name="Poehlein A."/>
            <person name="Daniel R."/>
            <person name="Steinbuchel A."/>
        </authorList>
    </citation>
    <scope>NUCLEOTIDE SEQUENCE [LARGE SCALE GENOMIC DNA]</scope>
    <source>
        <strain evidence="3">SH22a</strain>
    </source>
</reference>
<keyword evidence="4" id="KW-1185">Reference proteome</keyword>
<feature type="transmembrane region" description="Helical" evidence="2">
    <location>
        <begin position="48"/>
        <end position="68"/>
    </location>
</feature>
<accession>W5TA25</accession>
<organism evidence="3 4">
    <name type="scientific">Nocardia nova SH22a</name>
    <dbReference type="NCBI Taxonomy" id="1415166"/>
    <lineage>
        <taxon>Bacteria</taxon>
        <taxon>Bacillati</taxon>
        <taxon>Actinomycetota</taxon>
        <taxon>Actinomycetes</taxon>
        <taxon>Mycobacteriales</taxon>
        <taxon>Nocardiaceae</taxon>
        <taxon>Nocardia</taxon>
    </lineage>
</organism>
<dbReference type="KEGG" id="nno:NONO_c12460"/>
<evidence type="ECO:0000256" key="1">
    <source>
        <dbReference type="SAM" id="MobiDB-lite"/>
    </source>
</evidence>
<dbReference type="RefSeq" id="WP_148306736.1">
    <property type="nucleotide sequence ID" value="NZ_CP006850.1"/>
</dbReference>
<dbReference type="eggNOG" id="ENOG5032CS0">
    <property type="taxonomic scope" value="Bacteria"/>
</dbReference>
<keyword evidence="2" id="KW-1133">Transmembrane helix</keyword>
<feature type="transmembrane region" description="Helical" evidence="2">
    <location>
        <begin position="102"/>
        <end position="123"/>
    </location>
</feature>
<keyword evidence="2" id="KW-0812">Transmembrane</keyword>
<dbReference type="EMBL" id="CP006850">
    <property type="protein sequence ID" value="AHH16052.1"/>
    <property type="molecule type" value="Genomic_DNA"/>
</dbReference>
<keyword evidence="2" id="KW-0472">Membrane</keyword>
<evidence type="ECO:0000256" key="2">
    <source>
        <dbReference type="SAM" id="Phobius"/>
    </source>
</evidence>
<dbReference type="Proteomes" id="UP000019150">
    <property type="component" value="Chromosome"/>
</dbReference>
<protein>
    <submittedName>
        <fullName evidence="3">Uncharacterized protein</fullName>
    </submittedName>
</protein>
<feature type="region of interest" description="Disordered" evidence="1">
    <location>
        <begin position="131"/>
        <end position="188"/>
    </location>
</feature>
<proteinExistence type="predicted"/>
<feature type="compositionally biased region" description="Basic and acidic residues" evidence="1">
    <location>
        <begin position="151"/>
        <end position="161"/>
    </location>
</feature>
<name>W5TA25_9NOCA</name>
<evidence type="ECO:0000313" key="3">
    <source>
        <dbReference type="EMBL" id="AHH16052.1"/>
    </source>
</evidence>